<organism evidence="2 3">
    <name type="scientific">Polaribacter porphyrae</name>
    <dbReference type="NCBI Taxonomy" id="1137780"/>
    <lineage>
        <taxon>Bacteria</taxon>
        <taxon>Pseudomonadati</taxon>
        <taxon>Bacteroidota</taxon>
        <taxon>Flavobacteriia</taxon>
        <taxon>Flavobacteriales</taxon>
        <taxon>Flavobacteriaceae</taxon>
    </lineage>
</organism>
<feature type="signal peptide" evidence="1">
    <location>
        <begin position="1"/>
        <end position="18"/>
    </location>
</feature>
<evidence type="ECO:0008006" key="4">
    <source>
        <dbReference type="Google" id="ProtNLM"/>
    </source>
</evidence>
<keyword evidence="1" id="KW-0732">Signal</keyword>
<keyword evidence="3" id="KW-1185">Reference proteome</keyword>
<feature type="chain" id="PRO_5015652133" description="Outer membrane protein beta-barrel domain-containing protein" evidence="1">
    <location>
        <begin position="19"/>
        <end position="475"/>
    </location>
</feature>
<accession>A0A2S7WMK0</accession>
<reference evidence="2 3" key="1">
    <citation type="submission" date="2016-12" db="EMBL/GenBank/DDBJ databases">
        <title>Trade-off between light-utilization and light-protection in marine flavobacteria.</title>
        <authorList>
            <person name="Kumagai Y."/>
            <person name="Yoshizawa S."/>
            <person name="Kogure K."/>
            <person name="Iwasaki W."/>
        </authorList>
    </citation>
    <scope>NUCLEOTIDE SEQUENCE [LARGE SCALE GENOMIC DNA]</scope>
    <source>
        <strain evidence="2 3">NBRC 108759</strain>
    </source>
</reference>
<gene>
    <name evidence="2" type="ORF">BTO18_04550</name>
</gene>
<dbReference type="RefSeq" id="WP_105015092.1">
    <property type="nucleotide sequence ID" value="NZ_MSCN01000001.1"/>
</dbReference>
<dbReference type="EMBL" id="MSCN01000001">
    <property type="protein sequence ID" value="PQJ78501.1"/>
    <property type="molecule type" value="Genomic_DNA"/>
</dbReference>
<dbReference type="OrthoDB" id="1491176at2"/>
<evidence type="ECO:0000313" key="3">
    <source>
        <dbReference type="Proteomes" id="UP000238882"/>
    </source>
</evidence>
<name>A0A2S7WMK0_9FLAO</name>
<sequence length="475" mass="54417">MKKSLLLASLFFSLLSFAQKRNTVIEIDLSEPKKETITVKNGGKKDNVQVNQLEFHYKNSLSFNFINGNPLKYTYKIKNNLVNIFEESNLNIFDKSQISPKVEAQIKADIIEADSITLNEKKKVVQTFIVQDYFKNFNINNIEINSTSNNFSELSKKNKPQKAIVDVNYLLSSIRKQNKKIVSDKLNTLADKSKNLDNQITLFIQNSKVQKSLDKDDFESQRDVFYVEYVNIVSEYKVLEKIITEKELINAENLKKIKSNEEINSKIEENLKILFKVNFDNYSLPIDVTGKNIDLVEVTLEIYDKEKNELIESHPYRIWIRGGIKIDVSGGLYFTSLVDDEFFTEDDPNNTDEKIIRQKDLGKFDFGFGSLLNIRFRNGKDYTLVANVGAMLKADQDFQFLTGLGLSFGRDERLIFNAGLAMGRVDRLQSNLQVGNSYNLGDSNTVSVVKKFDIGCFFGVSYNFSKPKSDKSKTE</sequence>
<comment type="caution">
    <text evidence="2">The sequence shown here is derived from an EMBL/GenBank/DDBJ whole genome shotgun (WGS) entry which is preliminary data.</text>
</comment>
<evidence type="ECO:0000313" key="2">
    <source>
        <dbReference type="EMBL" id="PQJ78501.1"/>
    </source>
</evidence>
<protein>
    <recommendedName>
        <fullName evidence="4">Outer membrane protein beta-barrel domain-containing protein</fullName>
    </recommendedName>
</protein>
<evidence type="ECO:0000256" key="1">
    <source>
        <dbReference type="SAM" id="SignalP"/>
    </source>
</evidence>
<proteinExistence type="predicted"/>
<dbReference type="AlphaFoldDB" id="A0A2S7WMK0"/>
<dbReference type="Proteomes" id="UP000238882">
    <property type="component" value="Unassembled WGS sequence"/>
</dbReference>